<keyword evidence="3" id="KW-0862">Zinc</keyword>
<keyword evidence="1" id="KW-0479">Metal-binding</keyword>
<keyword evidence="2" id="KW-0863">Zinc-finger</keyword>
<protein>
    <submittedName>
        <fullName evidence="7">RNA polymerase-binding transcription factor</fullName>
    </submittedName>
</protein>
<feature type="compositionally biased region" description="Basic and acidic residues" evidence="5">
    <location>
        <begin position="169"/>
        <end position="179"/>
    </location>
</feature>
<feature type="compositionally biased region" description="Polar residues" evidence="5">
    <location>
        <begin position="157"/>
        <end position="168"/>
    </location>
</feature>
<sequence length="179" mass="20864">MDSNNYKKQLKKEKAELENLISEMKDNTLFGDTSRHTSERYSSGELSSYDNHPGDIGTEVYMNDMQNSLTDHQQYRLDKVNDALNKIDNNEFGYCERCHNKIESERLDILPETKLCAHCAQETETYSKYDNTEHYDSNNINRDPHFYSEYVTDLTDLNKNGSSSNQNGPRDKDDLFYSN</sequence>
<dbReference type="InterPro" id="IPR020458">
    <property type="entry name" value="Znf_DskA_TraR_CS"/>
</dbReference>
<dbReference type="InterPro" id="IPR000962">
    <property type="entry name" value="Znf_DskA_TraR"/>
</dbReference>
<organism evidence="7">
    <name type="scientific">Intestinibacter bartlettii</name>
    <dbReference type="NCBI Taxonomy" id="261299"/>
    <lineage>
        <taxon>Bacteria</taxon>
        <taxon>Bacillati</taxon>
        <taxon>Bacillota</taxon>
        <taxon>Clostridia</taxon>
        <taxon>Peptostreptococcales</taxon>
        <taxon>Peptostreptococcaceae</taxon>
        <taxon>Intestinibacter</taxon>
    </lineage>
</organism>
<dbReference type="Gene3D" id="1.20.120.910">
    <property type="entry name" value="DksA, coiled-coil domain"/>
    <property type="match status" value="1"/>
</dbReference>
<evidence type="ECO:0000313" key="7">
    <source>
        <dbReference type="EMBL" id="VYU09035.1"/>
    </source>
</evidence>
<dbReference type="PANTHER" id="PTHR33823:SF4">
    <property type="entry name" value="GENERAL STRESS PROTEIN 16O"/>
    <property type="match status" value="1"/>
</dbReference>
<dbReference type="AlphaFoldDB" id="A0A6N3BYL1"/>
<evidence type="ECO:0000259" key="6">
    <source>
        <dbReference type="Pfam" id="PF01258"/>
    </source>
</evidence>
<feature type="zinc finger region" description="dksA C4-type" evidence="4">
    <location>
        <begin position="95"/>
        <end position="119"/>
    </location>
</feature>
<dbReference type="EMBL" id="CACRUE010000026">
    <property type="protein sequence ID" value="VYU09035.1"/>
    <property type="molecule type" value="Genomic_DNA"/>
</dbReference>
<evidence type="ECO:0000256" key="2">
    <source>
        <dbReference type="ARBA" id="ARBA00022771"/>
    </source>
</evidence>
<accession>A0A6N3BYL1</accession>
<evidence type="ECO:0000256" key="3">
    <source>
        <dbReference type="ARBA" id="ARBA00022833"/>
    </source>
</evidence>
<dbReference type="SUPFAM" id="SSF109635">
    <property type="entry name" value="DnaK suppressor protein DksA, alpha-hairpin domain"/>
    <property type="match status" value="1"/>
</dbReference>
<evidence type="ECO:0000256" key="4">
    <source>
        <dbReference type="PROSITE-ProRule" id="PRU00510"/>
    </source>
</evidence>
<dbReference type="SUPFAM" id="SSF57716">
    <property type="entry name" value="Glucocorticoid receptor-like (DNA-binding domain)"/>
    <property type="match status" value="1"/>
</dbReference>
<feature type="region of interest" description="Disordered" evidence="5">
    <location>
        <begin position="28"/>
        <end position="52"/>
    </location>
</feature>
<dbReference type="Pfam" id="PF01258">
    <property type="entry name" value="zf-dskA_traR"/>
    <property type="match status" value="1"/>
</dbReference>
<reference evidence="7" key="1">
    <citation type="submission" date="2019-11" db="EMBL/GenBank/DDBJ databases">
        <authorList>
            <person name="Feng L."/>
        </authorList>
    </citation>
    <scope>NUCLEOTIDE SEQUENCE</scope>
    <source>
        <strain evidence="7">IbartlettiiLFYP30</strain>
    </source>
</reference>
<dbReference type="PROSITE" id="PS51128">
    <property type="entry name" value="ZF_DKSA_2"/>
    <property type="match status" value="1"/>
</dbReference>
<evidence type="ECO:0000256" key="1">
    <source>
        <dbReference type="ARBA" id="ARBA00022723"/>
    </source>
</evidence>
<gene>
    <name evidence="7" type="ORF">IBLFYP30_01713</name>
</gene>
<feature type="region of interest" description="Disordered" evidence="5">
    <location>
        <begin position="157"/>
        <end position="179"/>
    </location>
</feature>
<dbReference type="PROSITE" id="PS01102">
    <property type="entry name" value="ZF_DKSA_1"/>
    <property type="match status" value="1"/>
</dbReference>
<feature type="compositionally biased region" description="Polar residues" evidence="5">
    <location>
        <begin position="40"/>
        <end position="50"/>
    </location>
</feature>
<dbReference type="PANTHER" id="PTHR33823">
    <property type="entry name" value="RNA POLYMERASE-BINDING TRANSCRIPTION FACTOR DKSA-RELATED"/>
    <property type="match status" value="1"/>
</dbReference>
<dbReference type="GO" id="GO:0008270">
    <property type="term" value="F:zinc ion binding"/>
    <property type="evidence" value="ECO:0007669"/>
    <property type="project" value="UniProtKB-KW"/>
</dbReference>
<feature type="domain" description="Zinc finger DksA/TraR C4-type" evidence="6">
    <location>
        <begin position="91"/>
        <end position="124"/>
    </location>
</feature>
<name>A0A6N3BYL1_9FIRM</name>
<dbReference type="RefSeq" id="WP_156530864.1">
    <property type="nucleotide sequence ID" value="NZ_CACRUE010000026.1"/>
</dbReference>
<proteinExistence type="predicted"/>
<dbReference type="InterPro" id="IPR037187">
    <property type="entry name" value="DnaK_N"/>
</dbReference>
<evidence type="ECO:0000256" key="5">
    <source>
        <dbReference type="SAM" id="MobiDB-lite"/>
    </source>
</evidence>